<name>A0AAE9EG23_CAEBR</name>
<feature type="region of interest" description="Disordered" evidence="1">
    <location>
        <begin position="96"/>
        <end position="164"/>
    </location>
</feature>
<evidence type="ECO:0000313" key="2">
    <source>
        <dbReference type="EMBL" id="UMM20691.1"/>
    </source>
</evidence>
<proteinExistence type="predicted"/>
<keyword evidence="3" id="KW-1185">Reference proteome</keyword>
<evidence type="ECO:0000313" key="3">
    <source>
        <dbReference type="Proteomes" id="UP000829354"/>
    </source>
</evidence>
<evidence type="ECO:0000256" key="1">
    <source>
        <dbReference type="SAM" id="MobiDB-lite"/>
    </source>
</evidence>
<feature type="compositionally biased region" description="Polar residues" evidence="1">
    <location>
        <begin position="142"/>
        <end position="151"/>
    </location>
</feature>
<feature type="region of interest" description="Disordered" evidence="1">
    <location>
        <begin position="30"/>
        <end position="69"/>
    </location>
</feature>
<sequence>MSPLPRTMSSQSDSSDAFKKIRDSKYKLVISSSSSDSSEDESIHPTSRLRTSELVRMARRRRNREFRDEKDIRKEILHDSVVKKVCRYQKECSKIRTERQDVIKKQRSQMTKGSEKRKHQMTTEETDSTKTPDAAELHGSPAKQQKTSTTDAYDVRHEVLLPTS</sequence>
<dbReference type="Proteomes" id="UP000829354">
    <property type="component" value="Chromosome II"/>
</dbReference>
<dbReference type="EMBL" id="CP092621">
    <property type="protein sequence ID" value="UMM20691.1"/>
    <property type="molecule type" value="Genomic_DNA"/>
</dbReference>
<organism evidence="2 3">
    <name type="scientific">Caenorhabditis briggsae</name>
    <dbReference type="NCBI Taxonomy" id="6238"/>
    <lineage>
        <taxon>Eukaryota</taxon>
        <taxon>Metazoa</taxon>
        <taxon>Ecdysozoa</taxon>
        <taxon>Nematoda</taxon>
        <taxon>Chromadorea</taxon>
        <taxon>Rhabditida</taxon>
        <taxon>Rhabditina</taxon>
        <taxon>Rhabditomorpha</taxon>
        <taxon>Rhabditoidea</taxon>
        <taxon>Rhabditidae</taxon>
        <taxon>Peloderinae</taxon>
        <taxon>Caenorhabditis</taxon>
    </lineage>
</organism>
<reference evidence="2 3" key="1">
    <citation type="submission" date="2022-04" db="EMBL/GenBank/DDBJ databases">
        <title>Chromosome-level reference genomes for two strains of Caenorhabditis briggsae: an improved platform for comparative genomics.</title>
        <authorList>
            <person name="Stevens L."/>
            <person name="Andersen E."/>
        </authorList>
    </citation>
    <scope>NUCLEOTIDE SEQUENCE [LARGE SCALE GENOMIC DNA]</scope>
    <source>
        <strain evidence="2">VX34</strain>
        <tissue evidence="2">Whole-organism</tissue>
    </source>
</reference>
<protein>
    <submittedName>
        <fullName evidence="2">Uncharacterized protein</fullName>
    </submittedName>
</protein>
<feature type="compositionally biased region" description="Basic and acidic residues" evidence="1">
    <location>
        <begin position="127"/>
        <end position="136"/>
    </location>
</feature>
<dbReference type="AlphaFoldDB" id="A0AAE9EG23"/>
<gene>
    <name evidence="2" type="ORF">L5515_015871</name>
</gene>
<accession>A0AAE9EG23</accession>
<feature type="compositionally biased region" description="Basic and acidic residues" evidence="1">
    <location>
        <begin position="153"/>
        <end position="164"/>
    </location>
</feature>